<evidence type="ECO:0000313" key="1">
    <source>
        <dbReference type="EMBL" id="RUS88225.1"/>
    </source>
</evidence>
<organism evidence="1 2">
    <name type="scientific">Elysia chlorotica</name>
    <name type="common">Eastern emerald elysia</name>
    <name type="synonym">Sea slug</name>
    <dbReference type="NCBI Taxonomy" id="188477"/>
    <lineage>
        <taxon>Eukaryota</taxon>
        <taxon>Metazoa</taxon>
        <taxon>Spiralia</taxon>
        <taxon>Lophotrochozoa</taxon>
        <taxon>Mollusca</taxon>
        <taxon>Gastropoda</taxon>
        <taxon>Heterobranchia</taxon>
        <taxon>Euthyneura</taxon>
        <taxon>Panpulmonata</taxon>
        <taxon>Sacoglossa</taxon>
        <taxon>Placobranchoidea</taxon>
        <taxon>Plakobranchidae</taxon>
        <taxon>Elysia</taxon>
    </lineage>
</organism>
<keyword evidence="2" id="KW-1185">Reference proteome</keyword>
<dbReference type="EMBL" id="RQTK01000089">
    <property type="protein sequence ID" value="RUS88225.1"/>
    <property type="molecule type" value="Genomic_DNA"/>
</dbReference>
<name>A0A3S1BP87_ELYCH</name>
<accession>A0A3S1BP87</accession>
<dbReference type="Proteomes" id="UP000271974">
    <property type="component" value="Unassembled WGS sequence"/>
</dbReference>
<comment type="caution">
    <text evidence="1">The sequence shown here is derived from an EMBL/GenBank/DDBJ whole genome shotgun (WGS) entry which is preliminary data.</text>
</comment>
<reference evidence="1 2" key="1">
    <citation type="submission" date="2019-01" db="EMBL/GenBank/DDBJ databases">
        <title>A draft genome assembly of the solar-powered sea slug Elysia chlorotica.</title>
        <authorList>
            <person name="Cai H."/>
            <person name="Li Q."/>
            <person name="Fang X."/>
            <person name="Li J."/>
            <person name="Curtis N.E."/>
            <person name="Altenburger A."/>
            <person name="Shibata T."/>
            <person name="Feng M."/>
            <person name="Maeda T."/>
            <person name="Schwartz J.A."/>
            <person name="Shigenobu S."/>
            <person name="Lundholm N."/>
            <person name="Nishiyama T."/>
            <person name="Yang H."/>
            <person name="Hasebe M."/>
            <person name="Li S."/>
            <person name="Pierce S.K."/>
            <person name="Wang J."/>
        </authorList>
    </citation>
    <scope>NUCLEOTIDE SEQUENCE [LARGE SCALE GENOMIC DNA]</scope>
    <source>
        <strain evidence="1">EC2010</strain>
        <tissue evidence="1">Whole organism of an adult</tissue>
    </source>
</reference>
<sequence length="117" mass="12950">MELEPIYHPDYVLENLDFFGDSNDNYPSGNNIIINNNNSSNISDNNHTTNAGSFLDLTYPQRTQNFLGEMPKNKKSCFRSVSMRLPNIPAECGEGAQVQRSISQPYQAGTSALFAAA</sequence>
<dbReference type="OrthoDB" id="6159385at2759"/>
<protein>
    <submittedName>
        <fullName evidence="1">Uncharacterized protein</fullName>
    </submittedName>
</protein>
<gene>
    <name evidence="1" type="ORF">EGW08_003991</name>
</gene>
<proteinExistence type="predicted"/>
<evidence type="ECO:0000313" key="2">
    <source>
        <dbReference type="Proteomes" id="UP000271974"/>
    </source>
</evidence>
<feature type="non-terminal residue" evidence="1">
    <location>
        <position position="117"/>
    </location>
</feature>
<dbReference type="AlphaFoldDB" id="A0A3S1BP87"/>